<evidence type="ECO:0000313" key="1">
    <source>
        <dbReference type="EMBL" id="KAJ8896719.1"/>
    </source>
</evidence>
<reference evidence="1 2" key="1">
    <citation type="submission" date="2023-02" db="EMBL/GenBank/DDBJ databases">
        <title>LHISI_Scaffold_Assembly.</title>
        <authorList>
            <person name="Stuart O.P."/>
            <person name="Cleave R."/>
            <person name="Magrath M.J.L."/>
            <person name="Mikheyev A.S."/>
        </authorList>
    </citation>
    <scope>NUCLEOTIDE SEQUENCE [LARGE SCALE GENOMIC DNA]</scope>
    <source>
        <strain evidence="1">Daus_M_001</strain>
        <tissue evidence="1">Leg muscle</tissue>
    </source>
</reference>
<dbReference type="EMBL" id="JARBHB010000001">
    <property type="protein sequence ID" value="KAJ8896719.1"/>
    <property type="molecule type" value="Genomic_DNA"/>
</dbReference>
<organism evidence="1 2">
    <name type="scientific">Dryococelus australis</name>
    <dbReference type="NCBI Taxonomy" id="614101"/>
    <lineage>
        <taxon>Eukaryota</taxon>
        <taxon>Metazoa</taxon>
        <taxon>Ecdysozoa</taxon>
        <taxon>Arthropoda</taxon>
        <taxon>Hexapoda</taxon>
        <taxon>Insecta</taxon>
        <taxon>Pterygota</taxon>
        <taxon>Neoptera</taxon>
        <taxon>Polyneoptera</taxon>
        <taxon>Phasmatodea</taxon>
        <taxon>Verophasmatodea</taxon>
        <taxon>Anareolatae</taxon>
        <taxon>Phasmatidae</taxon>
        <taxon>Eurycanthinae</taxon>
        <taxon>Dryococelus</taxon>
    </lineage>
</organism>
<accession>A0ABQ9IJ38</accession>
<gene>
    <name evidence="1" type="ORF">PR048_002064</name>
</gene>
<comment type="caution">
    <text evidence="1">The sequence shown here is derived from an EMBL/GenBank/DDBJ whole genome shotgun (WGS) entry which is preliminary data.</text>
</comment>
<protein>
    <submittedName>
        <fullName evidence="1">Uncharacterized protein</fullName>
    </submittedName>
</protein>
<name>A0ABQ9IJ38_9NEOP</name>
<keyword evidence="2" id="KW-1185">Reference proteome</keyword>
<dbReference type="Proteomes" id="UP001159363">
    <property type="component" value="Chromosome 1"/>
</dbReference>
<proteinExistence type="predicted"/>
<evidence type="ECO:0000313" key="2">
    <source>
        <dbReference type="Proteomes" id="UP001159363"/>
    </source>
</evidence>
<sequence>MWYQQSYARSVPCDKKQHFNVSTFMEFVYSSDHIGRVQAIPFIDGLIDHTFVLKSSSDKPDMPTELAYREDMKKLQIFIPPETVNGFYAEIFQWPTTDTRDIELIT</sequence>